<feature type="binding site" evidence="14">
    <location>
        <position position="657"/>
    </location>
    <ligand>
        <name>Mn(2+)</name>
        <dbReference type="ChEBI" id="CHEBI:29035"/>
    </ligand>
</feature>
<evidence type="ECO:0000256" key="9">
    <source>
        <dbReference type="ARBA" id="ARBA00023157"/>
    </source>
</evidence>
<reference evidence="19 20" key="1">
    <citation type="journal article" date="2014" name="Am. J. Bot.">
        <title>Genome assembly and annotation for red clover (Trifolium pratense; Fabaceae).</title>
        <authorList>
            <person name="Istvanek J."/>
            <person name="Jaros M."/>
            <person name="Krenek A."/>
            <person name="Repkova J."/>
        </authorList>
    </citation>
    <scope>NUCLEOTIDE SEQUENCE [LARGE SCALE GENOMIC DNA]</scope>
    <source>
        <strain evidence="20">cv. Tatra</strain>
        <tissue evidence="19">Young leaves</tissue>
    </source>
</reference>
<dbReference type="PANTHER" id="PTHR31339:SF4">
    <property type="entry name" value="PECTIN LYASE-LIKE SUPERFAMILY PROTEIN"/>
    <property type="match status" value="1"/>
</dbReference>
<evidence type="ECO:0000256" key="12">
    <source>
        <dbReference type="ARBA" id="ARBA00023295"/>
    </source>
</evidence>
<dbReference type="SMART" id="SM00710">
    <property type="entry name" value="PbH1"/>
    <property type="match status" value="5"/>
</dbReference>
<evidence type="ECO:0000256" key="13">
    <source>
        <dbReference type="PIRSR" id="PIRSR601929-1"/>
    </source>
</evidence>
<reference evidence="19 20" key="2">
    <citation type="journal article" date="2017" name="Front. Plant Sci.">
        <title>Gene Classification and Mining of Molecular Markers Useful in Red Clover (Trifolium pratense) Breeding.</title>
        <authorList>
            <person name="Istvanek J."/>
            <person name="Dluhosova J."/>
            <person name="Dluhos P."/>
            <person name="Patkova L."/>
            <person name="Nedelnik J."/>
            <person name="Repkova J."/>
        </authorList>
    </citation>
    <scope>NUCLEOTIDE SEQUENCE [LARGE SCALE GENOMIC DNA]</scope>
    <source>
        <strain evidence="20">cv. Tatra</strain>
        <tissue evidence="19">Young leaves</tissue>
    </source>
</reference>
<keyword evidence="8 16" id="KW-0378">Hydrolase</keyword>
<dbReference type="SUPFAM" id="SSF51182">
    <property type="entry name" value="RmlC-like cupins"/>
    <property type="match status" value="1"/>
</dbReference>
<evidence type="ECO:0000313" key="20">
    <source>
        <dbReference type="Proteomes" id="UP000236291"/>
    </source>
</evidence>
<dbReference type="Gene3D" id="2.60.120.10">
    <property type="entry name" value="Jelly Rolls"/>
    <property type="match status" value="1"/>
</dbReference>
<dbReference type="PROSITE" id="PS00725">
    <property type="entry name" value="GERMIN"/>
    <property type="match status" value="1"/>
</dbReference>
<gene>
    <name evidence="19" type="ORF">L195_g006184</name>
</gene>
<protein>
    <submittedName>
        <fullName evidence="19">Putative polygalacturonase-like protein</fullName>
    </submittedName>
</protein>
<evidence type="ECO:0000256" key="4">
    <source>
        <dbReference type="ARBA" id="ARBA00008834"/>
    </source>
</evidence>
<dbReference type="InterPro" id="IPR006045">
    <property type="entry name" value="Cupin_1"/>
</dbReference>
<dbReference type="InterPro" id="IPR014710">
    <property type="entry name" value="RmlC-like_jellyroll"/>
</dbReference>
<dbReference type="InterPro" id="IPR001929">
    <property type="entry name" value="Germin"/>
</dbReference>
<sequence>MESEKPTFTTLILGSYKKPSFSILLLFFTFLAILSLQFSTRSLFPLSILISQQQQKSSLDPTTCSAFFHDVPPRKVIMSIVDFGGVGDGKTSNTQSFQRAIRYMQRFQNKGGSQLNIPAGTWLTGSFNLTSDFTLFLHHGAVLLGSQDPKEWPIIEPLPSYGRGRERLGGRHISLIHGNGVRNVVITGENGTVDGQGKMWWELWWNRTLEHTRGHLLELMNSENVLVSNLTFRNSPFWTIHPVYCSNVVIKGMTILAPLNAPNTDGIDPDSSTNVCIEDNYIESGDDLVAIKSGWDQYGITMAKPSTNIIVRRVSGTTPTCSGVGIGSEMSGGISNIIIENLHVWNSAAGVRIKSDNGRGGYIKNVSISNIRMERVKIPIRFSRGSNDHPDDGWDPKAVPRFEDILISNVPYLQHGIVNMSLVLPMGYSPFHVLSCRTMALHPGVDLAYLPRADRGWLKFLALVKTRSLAHIVASLRSFSSPAQADYFATNLRLEHVGLLLNLIDIMSCSLSHPAFSSIQICLADCDNIQDTCPTSPSEKHTTSINGLTCNNPADKSAHDFKTMELSKSGSRDKFGSSINIVTASKFPGLNTLGISIGRTDIEVDGIVNFHNHPRASEMIFVKEGVLEVGFLDTQNKLFQKALKEGDVFVIPKGLFHFFLNRGVEVTTVFSVFNSQNPGLGSPTATPSESVEKIKRKLISLSESEVDSVDDLSLIVSEIIYS</sequence>
<evidence type="ECO:0000256" key="6">
    <source>
        <dbReference type="ARBA" id="ARBA00022523"/>
    </source>
</evidence>
<dbReference type="InterPro" id="IPR012334">
    <property type="entry name" value="Pectin_lyas_fold"/>
</dbReference>
<dbReference type="GO" id="GO:0005975">
    <property type="term" value="P:carbohydrate metabolic process"/>
    <property type="evidence" value="ECO:0007669"/>
    <property type="project" value="InterPro"/>
</dbReference>
<keyword evidence="17" id="KW-0812">Transmembrane</keyword>
<feature type="transmembrane region" description="Helical" evidence="17">
    <location>
        <begin position="21"/>
        <end position="38"/>
    </location>
</feature>
<feature type="binding site" evidence="14">
    <location>
        <position position="618"/>
    </location>
    <ligand>
        <name>Mn(2+)</name>
        <dbReference type="ChEBI" id="CHEBI:29035"/>
    </ligand>
</feature>
<proteinExistence type="inferred from homology"/>
<keyword evidence="17" id="KW-0472">Membrane</keyword>
<keyword evidence="17" id="KW-1133">Transmembrane helix</keyword>
<comment type="similarity">
    <text evidence="3">Belongs to the germin family.</text>
</comment>
<evidence type="ECO:0000256" key="15">
    <source>
        <dbReference type="PIRSR" id="PIRSR601929-3"/>
    </source>
</evidence>
<evidence type="ECO:0000256" key="14">
    <source>
        <dbReference type="PIRSR" id="PIRSR601929-2"/>
    </source>
</evidence>
<dbReference type="EMBL" id="ASHM01003270">
    <property type="protein sequence ID" value="PNY09630.1"/>
    <property type="molecule type" value="Genomic_DNA"/>
</dbReference>
<dbReference type="InterPro" id="IPR000743">
    <property type="entry name" value="Glyco_hydro_28"/>
</dbReference>
<dbReference type="Pfam" id="PF00190">
    <property type="entry name" value="Cupin_1"/>
    <property type="match status" value="1"/>
</dbReference>
<comment type="similarity">
    <text evidence="4 16">Belongs to the glycosyl hydrolase 28 family.</text>
</comment>
<dbReference type="GO" id="GO:0004650">
    <property type="term" value="F:polygalacturonase activity"/>
    <property type="evidence" value="ECO:0007669"/>
    <property type="project" value="InterPro"/>
</dbReference>
<feature type="binding site" evidence="13">
    <location>
        <position position="613"/>
    </location>
    <ligand>
        <name>oxalate</name>
        <dbReference type="ChEBI" id="CHEBI:30623"/>
    </ligand>
</feature>
<dbReference type="GO" id="GO:0048046">
    <property type="term" value="C:apoplast"/>
    <property type="evidence" value="ECO:0007669"/>
    <property type="project" value="UniProtKB-SubCell"/>
</dbReference>
<keyword evidence="7" id="KW-0964">Secreted</keyword>
<dbReference type="InterPro" id="IPR006626">
    <property type="entry name" value="PbH1"/>
</dbReference>
<evidence type="ECO:0000256" key="7">
    <source>
        <dbReference type="ARBA" id="ARBA00022525"/>
    </source>
</evidence>
<keyword evidence="10" id="KW-0325">Glycoprotein</keyword>
<accession>A0A2K3P2X1</accession>
<evidence type="ECO:0000313" key="19">
    <source>
        <dbReference type="EMBL" id="PNY09630.1"/>
    </source>
</evidence>
<keyword evidence="9 15" id="KW-1015">Disulfide bond</keyword>
<dbReference type="Pfam" id="PF00295">
    <property type="entry name" value="Glyco_hydro_28"/>
    <property type="match status" value="1"/>
</dbReference>
<keyword evidence="11 13" id="KW-0464">Manganese</keyword>
<comment type="subcellular location">
    <subcellularLocation>
        <location evidence="1">Secreted</location>
        <location evidence="1">Cell wall</location>
    </subcellularLocation>
    <subcellularLocation>
        <location evidence="2">Secreted</location>
        <location evidence="2">Extracellular space</location>
        <location evidence="2">Apoplast</location>
    </subcellularLocation>
</comment>
<dbReference type="SUPFAM" id="SSF51126">
    <property type="entry name" value="Pectin lyase-like"/>
    <property type="match status" value="1"/>
</dbReference>
<feature type="domain" description="Cupin type-1" evidence="18">
    <location>
        <begin position="569"/>
        <end position="692"/>
    </location>
</feature>
<organism evidence="19 20">
    <name type="scientific">Trifolium pratense</name>
    <name type="common">Red clover</name>
    <dbReference type="NCBI Taxonomy" id="57577"/>
    <lineage>
        <taxon>Eukaryota</taxon>
        <taxon>Viridiplantae</taxon>
        <taxon>Streptophyta</taxon>
        <taxon>Embryophyta</taxon>
        <taxon>Tracheophyta</taxon>
        <taxon>Spermatophyta</taxon>
        <taxon>Magnoliopsida</taxon>
        <taxon>eudicotyledons</taxon>
        <taxon>Gunneridae</taxon>
        <taxon>Pentapetalae</taxon>
        <taxon>rosids</taxon>
        <taxon>fabids</taxon>
        <taxon>Fabales</taxon>
        <taxon>Fabaceae</taxon>
        <taxon>Papilionoideae</taxon>
        <taxon>50 kb inversion clade</taxon>
        <taxon>NPAAA clade</taxon>
        <taxon>Hologalegina</taxon>
        <taxon>IRL clade</taxon>
        <taxon>Trifolieae</taxon>
        <taxon>Trifolium</taxon>
    </lineage>
</organism>
<evidence type="ECO:0000256" key="16">
    <source>
        <dbReference type="RuleBase" id="RU361169"/>
    </source>
</evidence>
<dbReference type="Proteomes" id="UP000236291">
    <property type="component" value="Unassembled WGS sequence"/>
</dbReference>
<evidence type="ECO:0000259" key="18">
    <source>
        <dbReference type="SMART" id="SM00835"/>
    </source>
</evidence>
<name>A0A2K3P2X1_TRIPR</name>
<evidence type="ECO:0000256" key="1">
    <source>
        <dbReference type="ARBA" id="ARBA00004191"/>
    </source>
</evidence>
<feature type="binding site" evidence="14">
    <location>
        <position position="611"/>
    </location>
    <ligand>
        <name>Mn(2+)</name>
        <dbReference type="ChEBI" id="CHEBI:29035"/>
    </ligand>
</feature>
<dbReference type="PRINTS" id="PR00325">
    <property type="entry name" value="GERMIN"/>
</dbReference>
<evidence type="ECO:0000256" key="10">
    <source>
        <dbReference type="ARBA" id="ARBA00023180"/>
    </source>
</evidence>
<comment type="caution">
    <text evidence="19">The sequence shown here is derived from an EMBL/GenBank/DDBJ whole genome shotgun (WGS) entry which is preliminary data.</text>
</comment>
<dbReference type="InterPro" id="IPR011050">
    <property type="entry name" value="Pectin_lyase_fold/virulence"/>
</dbReference>
<evidence type="ECO:0000256" key="8">
    <source>
        <dbReference type="ARBA" id="ARBA00022801"/>
    </source>
</evidence>
<dbReference type="InterPro" id="IPR011051">
    <property type="entry name" value="RmlC_Cupin_sf"/>
</dbReference>
<evidence type="ECO:0000256" key="11">
    <source>
        <dbReference type="ARBA" id="ARBA00023211"/>
    </source>
</evidence>
<dbReference type="GO" id="GO:0030145">
    <property type="term" value="F:manganese ion binding"/>
    <property type="evidence" value="ECO:0007669"/>
    <property type="project" value="InterPro"/>
</dbReference>
<feature type="binding site" evidence="13">
    <location>
        <position position="618"/>
    </location>
    <ligand>
        <name>oxalate</name>
        <dbReference type="ChEBI" id="CHEBI:30623"/>
    </ligand>
</feature>
<feature type="disulfide bond" evidence="15">
    <location>
        <begin position="533"/>
        <end position="550"/>
    </location>
</feature>
<keyword evidence="12 16" id="KW-0326">Glycosidase</keyword>
<keyword evidence="13" id="KW-0479">Metal-binding</keyword>
<dbReference type="SMART" id="SM00835">
    <property type="entry name" value="Cupin_1"/>
    <property type="match status" value="1"/>
</dbReference>
<dbReference type="Gene3D" id="2.160.20.10">
    <property type="entry name" value="Single-stranded right-handed beta-helix, Pectin lyase-like"/>
    <property type="match status" value="1"/>
</dbReference>
<evidence type="ECO:0000256" key="17">
    <source>
        <dbReference type="SAM" id="Phobius"/>
    </source>
</evidence>
<keyword evidence="6" id="KW-0052">Apoplast</keyword>
<dbReference type="AlphaFoldDB" id="A0A2K3P2X1"/>
<dbReference type="CDD" id="cd02241">
    <property type="entry name" value="cupin_OxOx"/>
    <property type="match status" value="1"/>
</dbReference>
<evidence type="ECO:0000256" key="2">
    <source>
        <dbReference type="ARBA" id="ARBA00004271"/>
    </source>
</evidence>
<feature type="binding site" evidence="14">
    <location>
        <position position="613"/>
    </location>
    <ligand>
        <name>Mn(2+)</name>
        <dbReference type="ChEBI" id="CHEBI:29035"/>
    </ligand>
</feature>
<dbReference type="STRING" id="57577.A0A2K3P2X1"/>
<evidence type="ECO:0000256" key="3">
    <source>
        <dbReference type="ARBA" id="ARBA00007456"/>
    </source>
</evidence>
<dbReference type="InterPro" id="IPR051801">
    <property type="entry name" value="GH28_Enzymes"/>
</dbReference>
<dbReference type="PANTHER" id="PTHR31339">
    <property type="entry name" value="PECTIN LYASE-RELATED"/>
    <property type="match status" value="1"/>
</dbReference>
<evidence type="ECO:0000256" key="5">
    <source>
        <dbReference type="ARBA" id="ARBA00022512"/>
    </source>
</evidence>
<keyword evidence="5" id="KW-0134">Cell wall</keyword>
<dbReference type="InterPro" id="IPR019780">
    <property type="entry name" value="Germin_Mn-BS"/>
</dbReference>